<dbReference type="SUPFAM" id="SSF88723">
    <property type="entry name" value="PIN domain-like"/>
    <property type="match status" value="1"/>
</dbReference>
<dbReference type="AlphaFoldDB" id="A0A4Q1C8K6"/>
<reference evidence="1 2" key="1">
    <citation type="submission" date="2019-01" db="EMBL/GenBank/DDBJ databases">
        <title>Lacunisphaera sp. strain TWA-58.</title>
        <authorList>
            <person name="Chen W.-M."/>
        </authorList>
    </citation>
    <scope>NUCLEOTIDE SEQUENCE [LARGE SCALE GENOMIC DNA]</scope>
    <source>
        <strain evidence="1 2">TWA-58</strain>
    </source>
</reference>
<protein>
    <submittedName>
        <fullName evidence="1">Uncharacterized protein</fullName>
    </submittedName>
</protein>
<comment type="caution">
    <text evidence="1">The sequence shown here is derived from an EMBL/GenBank/DDBJ whole genome shotgun (WGS) entry which is preliminary data.</text>
</comment>
<name>A0A4Q1C8K6_9BACT</name>
<accession>A0A4Q1C8K6</accession>
<gene>
    <name evidence="1" type="ORF">ESB00_05140</name>
</gene>
<dbReference type="OrthoDB" id="196567at2"/>
<evidence type="ECO:0000313" key="1">
    <source>
        <dbReference type="EMBL" id="RXK55285.1"/>
    </source>
</evidence>
<dbReference type="InterPro" id="IPR029060">
    <property type="entry name" value="PIN-like_dom_sf"/>
</dbReference>
<sequence>MIYLLDVNALLAWEHGNSPHHAAFHAWVRQVGRANLRTCAHSELGFLRVSMQVFGYNLSQATTALTELKKHAGGFVATAPSPQLPPWASTAAKTSDGYLAQIARENKMRLATLDAGIKDPVVELIGPVKS</sequence>
<dbReference type="Proteomes" id="UP000290218">
    <property type="component" value="Unassembled WGS sequence"/>
</dbReference>
<dbReference type="EMBL" id="SDHX01000001">
    <property type="protein sequence ID" value="RXK55285.1"/>
    <property type="molecule type" value="Genomic_DNA"/>
</dbReference>
<organism evidence="1 2">
    <name type="scientific">Oleiharenicola lentus</name>
    <dbReference type="NCBI Taxonomy" id="2508720"/>
    <lineage>
        <taxon>Bacteria</taxon>
        <taxon>Pseudomonadati</taxon>
        <taxon>Verrucomicrobiota</taxon>
        <taxon>Opitutia</taxon>
        <taxon>Opitutales</taxon>
        <taxon>Opitutaceae</taxon>
        <taxon>Oleiharenicola</taxon>
    </lineage>
</organism>
<dbReference type="RefSeq" id="WP_129046649.1">
    <property type="nucleotide sequence ID" value="NZ_SDHX01000001.1"/>
</dbReference>
<proteinExistence type="predicted"/>
<evidence type="ECO:0000313" key="2">
    <source>
        <dbReference type="Proteomes" id="UP000290218"/>
    </source>
</evidence>
<keyword evidence="2" id="KW-1185">Reference proteome</keyword>